<feature type="region of interest" description="Disordered" evidence="2">
    <location>
        <begin position="205"/>
        <end position="228"/>
    </location>
</feature>
<feature type="region of interest" description="Disordered" evidence="2">
    <location>
        <begin position="241"/>
        <end position="260"/>
    </location>
</feature>
<reference evidence="4" key="1">
    <citation type="journal article" date="2020" name="Plant J.">
        <title>Transposons played a major role in the diversification between the closely related almond and peach genomes: results from the almond genome sequence.</title>
        <authorList>
            <person name="Alioto T."/>
            <person name="Alexiou K.G."/>
            <person name="Bardil A."/>
            <person name="Barteri F."/>
            <person name="Castanera R."/>
            <person name="Cruz F."/>
            <person name="Dhingra A."/>
            <person name="Duval H."/>
            <person name="Fernandez I Marti A."/>
            <person name="Frias L."/>
            <person name="Galan B."/>
            <person name="Garcia J.L."/>
            <person name="Howad W."/>
            <person name="Gomez-Garrido J."/>
            <person name="Gut M."/>
            <person name="Julca I."/>
            <person name="Morata J."/>
            <person name="Puigdomenech P."/>
            <person name="Ribeca P."/>
            <person name="Rubio Cabetas M.J."/>
            <person name="Vlasova A."/>
            <person name="Wirthensohn M."/>
            <person name="Garcia-Mas J."/>
            <person name="Gabaldon T."/>
            <person name="Casacuberta J.M."/>
            <person name="Arus P."/>
        </authorList>
    </citation>
    <scope>NUCLEOTIDE SEQUENCE [LARGE SCALE GENOMIC DNA]</scope>
    <source>
        <strain evidence="4">cv. Texas</strain>
    </source>
</reference>
<protein>
    <submittedName>
        <fullName evidence="3">PREDICTED: PRUPE_1G134200</fullName>
    </submittedName>
</protein>
<dbReference type="EMBL" id="CABIKO010000021">
    <property type="protein sequence ID" value="VVA16762.1"/>
    <property type="molecule type" value="Genomic_DNA"/>
</dbReference>
<feature type="coiled-coil region" evidence="1">
    <location>
        <begin position="407"/>
        <end position="441"/>
    </location>
</feature>
<gene>
    <name evidence="3" type="ORF">ALMOND_2B019355</name>
</gene>
<evidence type="ECO:0000256" key="1">
    <source>
        <dbReference type="SAM" id="Coils"/>
    </source>
</evidence>
<keyword evidence="1" id="KW-0175">Coiled coil</keyword>
<feature type="compositionally biased region" description="Basic and acidic residues" evidence="2">
    <location>
        <begin position="31"/>
        <end position="45"/>
    </location>
</feature>
<evidence type="ECO:0000313" key="4">
    <source>
        <dbReference type="Proteomes" id="UP000327085"/>
    </source>
</evidence>
<accession>A0A5E4EMV1</accession>
<name>A0A5E4EMV1_PRUDU</name>
<dbReference type="Gramene" id="VVA16762">
    <property type="protein sequence ID" value="VVA16762"/>
    <property type="gene ID" value="Prudul26B019355"/>
</dbReference>
<feature type="compositionally biased region" description="Polar residues" evidence="2">
    <location>
        <begin position="89"/>
        <end position="109"/>
    </location>
</feature>
<proteinExistence type="predicted"/>
<evidence type="ECO:0000256" key="2">
    <source>
        <dbReference type="SAM" id="MobiDB-lite"/>
    </source>
</evidence>
<dbReference type="Proteomes" id="UP000327085">
    <property type="component" value="Chromosome 1"/>
</dbReference>
<organism evidence="3 4">
    <name type="scientific">Prunus dulcis</name>
    <name type="common">Almond</name>
    <name type="synonym">Amygdalus dulcis</name>
    <dbReference type="NCBI Taxonomy" id="3755"/>
    <lineage>
        <taxon>Eukaryota</taxon>
        <taxon>Viridiplantae</taxon>
        <taxon>Streptophyta</taxon>
        <taxon>Embryophyta</taxon>
        <taxon>Tracheophyta</taxon>
        <taxon>Spermatophyta</taxon>
        <taxon>Magnoliopsida</taxon>
        <taxon>eudicotyledons</taxon>
        <taxon>Gunneridae</taxon>
        <taxon>Pentapetalae</taxon>
        <taxon>rosids</taxon>
        <taxon>fabids</taxon>
        <taxon>Rosales</taxon>
        <taxon>Rosaceae</taxon>
        <taxon>Amygdaloideae</taxon>
        <taxon>Amygdaleae</taxon>
        <taxon>Prunus</taxon>
    </lineage>
</organism>
<dbReference type="AlphaFoldDB" id="A0A5E4EMV1"/>
<feature type="compositionally biased region" description="Polar residues" evidence="2">
    <location>
        <begin position="47"/>
        <end position="81"/>
    </location>
</feature>
<sequence>MPSTATSKPQPISSSASQPKASDTQIPSSPEPKETVPDPDAEKADASASSVQGTEASNQVAISPQSSSQKLVINETISTSPIDKESHTVIDTTPQSEVLETQVASTSEKTNVDELGVREEEMADQTEDTGSVPPKEEEVSSSTMTQQIVISEKTSVRTEEELGHSEQELSSFENLPLQAENIEMEAVEHLIKPRLSVPEGTVGQIGPIDTQPSLSHVEGSDEQATENEPYVASAPIQETCGSASSAPALDVPPINANTHGPANPPVTYVIKDYDDLNPDSQAQNNLTRLSKLKQSIESSSSNTQSSVIQAKTFMMEWMTRPFDHVQSYGVMSEVHQALNVLAQSDHKLYEILCFAMDQLEQLRDALSQYHDSLDLASNAEYTVSRFQQSYTDRDEAIADGESKATEIQKVDAEIKGLETALQHAKKRRTQLAKEINEQLGRAETQDKVVKSLESKILTFKLAIRRPAMLLKEAEFKFQNCLEILRDIFD</sequence>
<evidence type="ECO:0000313" key="3">
    <source>
        <dbReference type="EMBL" id="VVA16762.1"/>
    </source>
</evidence>
<dbReference type="InParanoid" id="A0A5E4EMV1"/>
<feature type="compositionally biased region" description="Polar residues" evidence="2">
    <location>
        <begin position="1"/>
        <end position="28"/>
    </location>
</feature>
<feature type="compositionally biased region" description="Basic and acidic residues" evidence="2">
    <location>
        <begin position="110"/>
        <end position="120"/>
    </location>
</feature>
<feature type="region of interest" description="Disordered" evidence="2">
    <location>
        <begin position="1"/>
        <end position="149"/>
    </location>
</feature>